<evidence type="ECO:0008006" key="4">
    <source>
        <dbReference type="Google" id="ProtNLM"/>
    </source>
</evidence>
<protein>
    <recommendedName>
        <fullName evidence="4">Ion transport domain-containing protein</fullName>
    </recommendedName>
</protein>
<dbReference type="PANTHER" id="PTHR46768:SF1">
    <property type="entry name" value="TWO PORE CHANNEL PROTEIN 2"/>
    <property type="match status" value="1"/>
</dbReference>
<name>A0A3S0ZAZ4_ELYCH</name>
<dbReference type="GO" id="GO:0019722">
    <property type="term" value="P:calcium-mediated signaling"/>
    <property type="evidence" value="ECO:0007669"/>
    <property type="project" value="TreeGrafter"/>
</dbReference>
<evidence type="ECO:0000313" key="3">
    <source>
        <dbReference type="Proteomes" id="UP000271974"/>
    </source>
</evidence>
<sequence>MSMDSRVESDRRPVLAEDWDAGSARYEGSLNGDGMNFRNNYDIDTSSTCFPRSRSTHAYSFSGSRRSTSDVDMRPVLRRASSMDGSLDASLSMSLEGHIISAGIDEESILQAVVFIEDAYHYRSINHKVSPEELRLYRWYRSRGVNFVRVLVITVLHLLAFVEYPSSLTLTSDPRYRQERVELPCWLTQSTELICLLLLLLDNIIRVSRPPFPLFSPPHVCTPVMPCLLCATTLKPEAP</sequence>
<keyword evidence="1" id="KW-0472">Membrane</keyword>
<dbReference type="OrthoDB" id="416585at2759"/>
<evidence type="ECO:0000313" key="2">
    <source>
        <dbReference type="EMBL" id="RUS74809.1"/>
    </source>
</evidence>
<dbReference type="InterPro" id="IPR028798">
    <property type="entry name" value="TPC2"/>
</dbReference>
<proteinExistence type="predicted"/>
<dbReference type="Proteomes" id="UP000271974">
    <property type="component" value="Unassembled WGS sequence"/>
</dbReference>
<dbReference type="GO" id="GO:0015280">
    <property type="term" value="F:ligand-gated sodium channel activity"/>
    <property type="evidence" value="ECO:0007669"/>
    <property type="project" value="TreeGrafter"/>
</dbReference>
<evidence type="ECO:0000256" key="1">
    <source>
        <dbReference type="SAM" id="Phobius"/>
    </source>
</evidence>
<keyword evidence="1" id="KW-0812">Transmembrane</keyword>
<dbReference type="GO" id="GO:0022832">
    <property type="term" value="F:voltage-gated channel activity"/>
    <property type="evidence" value="ECO:0007669"/>
    <property type="project" value="InterPro"/>
</dbReference>
<accession>A0A3S0ZAZ4</accession>
<keyword evidence="3" id="KW-1185">Reference proteome</keyword>
<dbReference type="AlphaFoldDB" id="A0A3S0ZAZ4"/>
<reference evidence="2 3" key="1">
    <citation type="submission" date="2019-01" db="EMBL/GenBank/DDBJ databases">
        <title>A draft genome assembly of the solar-powered sea slug Elysia chlorotica.</title>
        <authorList>
            <person name="Cai H."/>
            <person name="Li Q."/>
            <person name="Fang X."/>
            <person name="Li J."/>
            <person name="Curtis N.E."/>
            <person name="Altenburger A."/>
            <person name="Shibata T."/>
            <person name="Feng M."/>
            <person name="Maeda T."/>
            <person name="Schwartz J.A."/>
            <person name="Shigenobu S."/>
            <person name="Lundholm N."/>
            <person name="Nishiyama T."/>
            <person name="Yang H."/>
            <person name="Hasebe M."/>
            <person name="Li S."/>
            <person name="Pierce S.K."/>
            <person name="Wang J."/>
        </authorList>
    </citation>
    <scope>NUCLEOTIDE SEQUENCE [LARGE SCALE GENOMIC DNA]</scope>
    <source>
        <strain evidence="2">EC2010</strain>
        <tissue evidence="2">Whole organism of an adult</tissue>
    </source>
</reference>
<dbReference type="GO" id="GO:0075509">
    <property type="term" value="P:endocytosis involved in viral entry into host cell"/>
    <property type="evidence" value="ECO:0007669"/>
    <property type="project" value="TreeGrafter"/>
</dbReference>
<dbReference type="STRING" id="188477.A0A3S0ZAZ4"/>
<dbReference type="GO" id="GO:0005765">
    <property type="term" value="C:lysosomal membrane"/>
    <property type="evidence" value="ECO:0007669"/>
    <property type="project" value="InterPro"/>
</dbReference>
<gene>
    <name evidence="2" type="ORF">EGW08_017438</name>
</gene>
<dbReference type="GO" id="GO:0097682">
    <property type="term" value="F:intracellularly phosphatidylinositol-3,5-bisphosphate-gated monatomic cation channel activity"/>
    <property type="evidence" value="ECO:0007669"/>
    <property type="project" value="TreeGrafter"/>
</dbReference>
<comment type="caution">
    <text evidence="2">The sequence shown here is derived from an EMBL/GenBank/DDBJ whole genome shotgun (WGS) entry which is preliminary data.</text>
</comment>
<organism evidence="2 3">
    <name type="scientific">Elysia chlorotica</name>
    <name type="common">Eastern emerald elysia</name>
    <name type="synonym">Sea slug</name>
    <dbReference type="NCBI Taxonomy" id="188477"/>
    <lineage>
        <taxon>Eukaryota</taxon>
        <taxon>Metazoa</taxon>
        <taxon>Spiralia</taxon>
        <taxon>Lophotrochozoa</taxon>
        <taxon>Mollusca</taxon>
        <taxon>Gastropoda</taxon>
        <taxon>Heterobranchia</taxon>
        <taxon>Euthyneura</taxon>
        <taxon>Panpulmonata</taxon>
        <taxon>Sacoglossa</taxon>
        <taxon>Placobranchoidea</taxon>
        <taxon>Plakobranchidae</taxon>
        <taxon>Elysia</taxon>
    </lineage>
</organism>
<keyword evidence="1" id="KW-1133">Transmembrane helix</keyword>
<dbReference type="PANTHER" id="PTHR46768">
    <property type="entry name" value="TWO PORE CALCIUM CHANNEL PROTEIN 2"/>
    <property type="match status" value="1"/>
</dbReference>
<dbReference type="EMBL" id="RQTK01000797">
    <property type="protein sequence ID" value="RUS74809.1"/>
    <property type="molecule type" value="Genomic_DNA"/>
</dbReference>
<feature type="transmembrane region" description="Helical" evidence="1">
    <location>
        <begin position="147"/>
        <end position="166"/>
    </location>
</feature>